<dbReference type="GO" id="GO:0007464">
    <property type="term" value="P:R3/R4 cell fate commitment"/>
    <property type="evidence" value="ECO:0007669"/>
    <property type="project" value="UniProtKB-ARBA"/>
</dbReference>
<comment type="function">
    <text evidence="11">Putative transcription factor required for axon growth and guidance in the central and peripheral nervous systems. Repels CNS axons away from the midline by promoting the expression of the midline repellent sli and its receptor robo.</text>
</comment>
<dbReference type="SMART" id="SM00225">
    <property type="entry name" value="BTB"/>
    <property type="match status" value="1"/>
</dbReference>
<dbReference type="OrthoDB" id="2311693at2759"/>
<feature type="compositionally biased region" description="Polar residues" evidence="12">
    <location>
        <begin position="191"/>
        <end position="205"/>
    </location>
</feature>
<dbReference type="Gene3D" id="2.20.25.240">
    <property type="match status" value="1"/>
</dbReference>
<dbReference type="InterPro" id="IPR007588">
    <property type="entry name" value="Znf_FLYWCH"/>
</dbReference>
<dbReference type="SUPFAM" id="SSF54695">
    <property type="entry name" value="POZ domain"/>
    <property type="match status" value="1"/>
</dbReference>
<keyword evidence="6" id="KW-0862">Zinc</keyword>
<dbReference type="PROSITE" id="PS50097">
    <property type="entry name" value="BTB"/>
    <property type="match status" value="1"/>
</dbReference>
<dbReference type="GO" id="GO:0048813">
    <property type="term" value="P:dendrite morphogenesis"/>
    <property type="evidence" value="ECO:0007669"/>
    <property type="project" value="UniProtKB-ARBA"/>
</dbReference>
<evidence type="ECO:0000313" key="15">
    <source>
        <dbReference type="Proteomes" id="UP000786811"/>
    </source>
</evidence>
<dbReference type="GO" id="GO:0016199">
    <property type="term" value="P:axon midline choice point recognition"/>
    <property type="evidence" value="ECO:0007669"/>
    <property type="project" value="UniProtKB-ARBA"/>
</dbReference>
<keyword evidence="5" id="KW-0221">Differentiation</keyword>
<feature type="domain" description="BTB" evidence="13">
    <location>
        <begin position="37"/>
        <end position="102"/>
    </location>
</feature>
<accession>A0A8J2HM83</accession>
<dbReference type="Proteomes" id="UP000786811">
    <property type="component" value="Unassembled WGS sequence"/>
</dbReference>
<keyword evidence="9" id="KW-0804">Transcription</keyword>
<evidence type="ECO:0000256" key="7">
    <source>
        <dbReference type="ARBA" id="ARBA00022902"/>
    </source>
</evidence>
<dbReference type="CDD" id="cd18315">
    <property type="entry name" value="BTB_POZ_BAB-like"/>
    <property type="match status" value="1"/>
</dbReference>
<dbReference type="EMBL" id="CAJNRD030001123">
    <property type="protein sequence ID" value="CAG5103917.1"/>
    <property type="molecule type" value="Genomic_DNA"/>
</dbReference>
<evidence type="ECO:0000256" key="4">
    <source>
        <dbReference type="ARBA" id="ARBA00022771"/>
    </source>
</evidence>
<evidence type="ECO:0000259" key="13">
    <source>
        <dbReference type="PROSITE" id="PS50097"/>
    </source>
</evidence>
<proteinExistence type="predicted"/>
<dbReference type="InterPro" id="IPR011333">
    <property type="entry name" value="SKP1/BTB/POZ_sf"/>
</dbReference>
<evidence type="ECO:0000256" key="6">
    <source>
        <dbReference type="ARBA" id="ARBA00022833"/>
    </source>
</evidence>
<dbReference type="PANTHER" id="PTHR23110:SF111">
    <property type="entry name" value="LONGITUDINALS LACKING PROTEIN, ISOFORMS F_I_K_T"/>
    <property type="match status" value="1"/>
</dbReference>
<keyword evidence="7" id="KW-0524">Neurogenesis</keyword>
<dbReference type="Pfam" id="PF04500">
    <property type="entry name" value="FLYWCH"/>
    <property type="match status" value="1"/>
</dbReference>
<keyword evidence="10" id="KW-0539">Nucleus</keyword>
<evidence type="ECO:0000256" key="10">
    <source>
        <dbReference type="ARBA" id="ARBA00023242"/>
    </source>
</evidence>
<reference evidence="14" key="1">
    <citation type="submission" date="2021-04" db="EMBL/GenBank/DDBJ databases">
        <authorList>
            <person name="Chebbi M.A.C M."/>
        </authorList>
    </citation>
    <scope>NUCLEOTIDE SEQUENCE</scope>
</reference>
<evidence type="ECO:0000256" key="8">
    <source>
        <dbReference type="ARBA" id="ARBA00023015"/>
    </source>
</evidence>
<dbReference type="Gene3D" id="3.30.710.10">
    <property type="entry name" value="Potassium Channel Kv1.1, Chain A"/>
    <property type="match status" value="1"/>
</dbReference>
<feature type="region of interest" description="Disordered" evidence="12">
    <location>
        <begin position="132"/>
        <end position="209"/>
    </location>
</feature>
<keyword evidence="15" id="KW-1185">Reference proteome</keyword>
<evidence type="ECO:0000256" key="2">
    <source>
        <dbReference type="ARBA" id="ARBA00022473"/>
    </source>
</evidence>
<dbReference type="GO" id="GO:0006357">
    <property type="term" value="P:regulation of transcription by RNA polymerase II"/>
    <property type="evidence" value="ECO:0007669"/>
    <property type="project" value="TreeGrafter"/>
</dbReference>
<keyword evidence="3" id="KW-0479">Metal-binding</keyword>
<dbReference type="GO" id="GO:0045476">
    <property type="term" value="P:nurse cell apoptotic process"/>
    <property type="evidence" value="ECO:0007669"/>
    <property type="project" value="UniProtKB-ARBA"/>
</dbReference>
<dbReference type="Pfam" id="PF00651">
    <property type="entry name" value="BTB"/>
    <property type="match status" value="1"/>
</dbReference>
<evidence type="ECO:0000256" key="3">
    <source>
        <dbReference type="ARBA" id="ARBA00022723"/>
    </source>
</evidence>
<organism evidence="14 15">
    <name type="scientific">Cotesia congregata</name>
    <name type="common">Parasitoid wasp</name>
    <name type="synonym">Apanteles congregatus</name>
    <dbReference type="NCBI Taxonomy" id="51543"/>
    <lineage>
        <taxon>Eukaryota</taxon>
        <taxon>Metazoa</taxon>
        <taxon>Ecdysozoa</taxon>
        <taxon>Arthropoda</taxon>
        <taxon>Hexapoda</taxon>
        <taxon>Insecta</taxon>
        <taxon>Pterygota</taxon>
        <taxon>Neoptera</taxon>
        <taxon>Endopterygota</taxon>
        <taxon>Hymenoptera</taxon>
        <taxon>Apocrita</taxon>
        <taxon>Ichneumonoidea</taxon>
        <taxon>Braconidae</taxon>
        <taxon>Microgastrinae</taxon>
        <taxon>Cotesia</taxon>
    </lineage>
</organism>
<dbReference type="AlphaFoldDB" id="A0A8J2HM83"/>
<keyword evidence="2" id="KW-0217">Developmental protein</keyword>
<comment type="subcellular location">
    <subcellularLocation>
        <location evidence="1">Nucleus</location>
    </subcellularLocation>
</comment>
<dbReference type="PANTHER" id="PTHR23110">
    <property type="entry name" value="BTB DOMAIN TRANSCRIPTION FACTOR"/>
    <property type="match status" value="1"/>
</dbReference>
<evidence type="ECO:0000256" key="12">
    <source>
        <dbReference type="SAM" id="MobiDB-lite"/>
    </source>
</evidence>
<evidence type="ECO:0000256" key="1">
    <source>
        <dbReference type="ARBA" id="ARBA00004123"/>
    </source>
</evidence>
<dbReference type="GO" id="GO:0035167">
    <property type="term" value="P:larval lymph gland hemopoiesis"/>
    <property type="evidence" value="ECO:0007669"/>
    <property type="project" value="UniProtKB-ARBA"/>
</dbReference>
<dbReference type="GO" id="GO:0008406">
    <property type="term" value="P:gonad development"/>
    <property type="evidence" value="ECO:0007669"/>
    <property type="project" value="UniProtKB-ARBA"/>
</dbReference>
<evidence type="ECO:0000313" key="14">
    <source>
        <dbReference type="EMBL" id="CAG5103917.1"/>
    </source>
</evidence>
<dbReference type="InterPro" id="IPR000210">
    <property type="entry name" value="BTB/POZ_dom"/>
</dbReference>
<evidence type="ECO:0000256" key="9">
    <source>
        <dbReference type="ARBA" id="ARBA00023163"/>
    </source>
</evidence>
<dbReference type="InterPro" id="IPR051095">
    <property type="entry name" value="Dros_DevTransReg"/>
</dbReference>
<sequence length="318" mass="36123">MALMDDVTSEEFALRWNNFSNNLSDGFSAHLSNKDLVDVTLAVEGRLLQAHKLILSVCSPYFHEIFKANPCKHPVIILKDIKYHYIEALINFMYQGEVNVKQDELENFLTVAEILKVKGLTFNNDVKGLDEFPINGYDNPESEAKSVKPKERSKKRAQDSTQPSKKVKRSQELLKSPFKTEPDKDQEENNVDNSVDHSSGINNGEATDVIKEGEDSNEDLLADDILDNSTEPNVGPVTYRLSARGRPQLVYEGFVYNLTSRSEVLNRSHYRCAEQHRGCRGKCAVISERFMPTGVKDHNHLPGYLSEEDYCKKKSYED</sequence>
<evidence type="ECO:0000256" key="5">
    <source>
        <dbReference type="ARBA" id="ARBA00022782"/>
    </source>
</evidence>
<dbReference type="GO" id="GO:0045467">
    <property type="term" value="P:R7 cell development"/>
    <property type="evidence" value="ECO:0007669"/>
    <property type="project" value="UniProtKB-ARBA"/>
</dbReference>
<dbReference type="GO" id="GO:0005634">
    <property type="term" value="C:nucleus"/>
    <property type="evidence" value="ECO:0007669"/>
    <property type="project" value="UniProtKB-SubCell"/>
</dbReference>
<gene>
    <name evidence="14" type="ORF">HICCMSTLAB_LOCUS11749</name>
</gene>
<evidence type="ECO:0000256" key="11">
    <source>
        <dbReference type="ARBA" id="ARBA00037382"/>
    </source>
</evidence>
<dbReference type="GO" id="GO:0008270">
    <property type="term" value="F:zinc ion binding"/>
    <property type="evidence" value="ECO:0007669"/>
    <property type="project" value="UniProtKB-KW"/>
</dbReference>
<keyword evidence="4" id="KW-0863">Zinc-finger</keyword>
<protein>
    <submittedName>
        <fullName evidence="14">Similar to br: Broad-complex core protein isoform 6 (Drosophila melanogaster)</fullName>
    </submittedName>
</protein>
<dbReference type="GO" id="GO:0007526">
    <property type="term" value="P:larval somatic muscle development"/>
    <property type="evidence" value="ECO:0007669"/>
    <property type="project" value="UniProtKB-ARBA"/>
</dbReference>
<keyword evidence="8" id="KW-0805">Transcription regulation</keyword>
<comment type="caution">
    <text evidence="14">The sequence shown here is derived from an EMBL/GenBank/DDBJ whole genome shotgun (WGS) entry which is preliminary data.</text>
</comment>
<name>A0A8J2HM83_COTCN</name>